<evidence type="ECO:0000259" key="4">
    <source>
        <dbReference type="Pfam" id="PF22725"/>
    </source>
</evidence>
<dbReference type="Gene3D" id="3.40.50.720">
    <property type="entry name" value="NAD(P)-binding Rossmann-like Domain"/>
    <property type="match status" value="1"/>
</dbReference>
<evidence type="ECO:0000259" key="3">
    <source>
        <dbReference type="Pfam" id="PF01408"/>
    </source>
</evidence>
<dbReference type="InterPro" id="IPR055170">
    <property type="entry name" value="GFO_IDH_MocA-like_dom"/>
</dbReference>
<dbReference type="InterPro" id="IPR050984">
    <property type="entry name" value="Gfo/Idh/MocA_domain"/>
</dbReference>
<dbReference type="PANTHER" id="PTHR22604:SF105">
    <property type="entry name" value="TRANS-1,2-DIHYDROBENZENE-1,2-DIOL DEHYDROGENASE"/>
    <property type="match status" value="1"/>
</dbReference>
<organism evidence="5 6">
    <name type="scientific">Nonomuraea purpurea</name>
    <dbReference type="NCBI Taxonomy" id="1849276"/>
    <lineage>
        <taxon>Bacteria</taxon>
        <taxon>Bacillati</taxon>
        <taxon>Actinomycetota</taxon>
        <taxon>Actinomycetes</taxon>
        <taxon>Streptosporangiales</taxon>
        <taxon>Streptosporangiaceae</taxon>
        <taxon>Nonomuraea</taxon>
    </lineage>
</organism>
<sequence>MSTHPLRLGLLGCADIAWRRTLPVIQCEPAVELVAVAARDMAKAKVFADRFGGQAVEDYRALLERPDIDAVYIPLPAGLHREWIVRTLNAGKHVLVEKPLTTRHVDTVEVLELAGSRGLTLMENLTSLRHGLHTAVQDLVSGGEVGELRMLSAAFGFPPLSPKDIRYRPDLGGGALLDVGVYPLSTAQRFLGPDLEVVGATLKQDPEYGVDVSGDVLLRTPDGRTAHVAFGFEHGYRCDYALWGSGGRIFVDRAYTPPPTWHPVIRLERQDEVRELTLPPEDQFATTLRAFLRAVSTSEQPADAEVAIRVQAQLVDQIRDRAQA</sequence>
<reference evidence="6" key="1">
    <citation type="journal article" date="2019" name="Int. J. Syst. Evol. Microbiol.">
        <title>The Global Catalogue of Microorganisms (GCM) 10K type strain sequencing project: providing services to taxonomists for standard genome sequencing and annotation.</title>
        <authorList>
            <consortium name="The Broad Institute Genomics Platform"/>
            <consortium name="The Broad Institute Genome Sequencing Center for Infectious Disease"/>
            <person name="Wu L."/>
            <person name="Ma J."/>
        </authorList>
    </citation>
    <scope>NUCLEOTIDE SEQUENCE [LARGE SCALE GENOMIC DNA]</scope>
    <source>
        <strain evidence="6">TBRC 1276</strain>
    </source>
</reference>
<feature type="domain" description="GFO/IDH/MocA-like oxidoreductase" evidence="4">
    <location>
        <begin position="134"/>
        <end position="249"/>
    </location>
</feature>
<dbReference type="InterPro" id="IPR000683">
    <property type="entry name" value="Gfo/Idh/MocA-like_OxRdtase_N"/>
</dbReference>
<dbReference type="RefSeq" id="WP_379533554.1">
    <property type="nucleotide sequence ID" value="NZ_JBHSBI010000029.1"/>
</dbReference>
<keyword evidence="2" id="KW-0560">Oxidoreductase</keyword>
<dbReference type="SUPFAM" id="SSF51735">
    <property type="entry name" value="NAD(P)-binding Rossmann-fold domains"/>
    <property type="match status" value="1"/>
</dbReference>
<comment type="caution">
    <text evidence="5">The sequence shown here is derived from an EMBL/GenBank/DDBJ whole genome shotgun (WGS) entry which is preliminary data.</text>
</comment>
<protein>
    <submittedName>
        <fullName evidence="5">Gfo/Idh/MocA family protein</fullName>
    </submittedName>
</protein>
<dbReference type="InterPro" id="IPR036291">
    <property type="entry name" value="NAD(P)-bd_dom_sf"/>
</dbReference>
<accession>A0ABV8GIC3</accession>
<dbReference type="EMBL" id="JBHSBI010000029">
    <property type="protein sequence ID" value="MFC4013701.1"/>
    <property type="molecule type" value="Genomic_DNA"/>
</dbReference>
<proteinExistence type="inferred from homology"/>
<name>A0ABV8GIC3_9ACTN</name>
<dbReference type="PANTHER" id="PTHR22604">
    <property type="entry name" value="OXIDOREDUCTASES"/>
    <property type="match status" value="1"/>
</dbReference>
<dbReference type="SUPFAM" id="SSF55347">
    <property type="entry name" value="Glyceraldehyde-3-phosphate dehydrogenase-like, C-terminal domain"/>
    <property type="match status" value="1"/>
</dbReference>
<evidence type="ECO:0000256" key="1">
    <source>
        <dbReference type="ARBA" id="ARBA00010928"/>
    </source>
</evidence>
<feature type="domain" description="Gfo/Idh/MocA-like oxidoreductase N-terminal" evidence="3">
    <location>
        <begin position="7"/>
        <end position="124"/>
    </location>
</feature>
<dbReference type="Proteomes" id="UP001595851">
    <property type="component" value="Unassembled WGS sequence"/>
</dbReference>
<dbReference type="Gene3D" id="3.30.360.10">
    <property type="entry name" value="Dihydrodipicolinate Reductase, domain 2"/>
    <property type="match status" value="1"/>
</dbReference>
<dbReference type="Pfam" id="PF22725">
    <property type="entry name" value="GFO_IDH_MocA_C3"/>
    <property type="match status" value="1"/>
</dbReference>
<evidence type="ECO:0000256" key="2">
    <source>
        <dbReference type="ARBA" id="ARBA00023002"/>
    </source>
</evidence>
<evidence type="ECO:0000313" key="5">
    <source>
        <dbReference type="EMBL" id="MFC4013701.1"/>
    </source>
</evidence>
<gene>
    <name evidence="5" type="ORF">ACFOY2_41190</name>
</gene>
<comment type="similarity">
    <text evidence="1">Belongs to the Gfo/Idh/MocA family.</text>
</comment>
<dbReference type="Pfam" id="PF01408">
    <property type="entry name" value="GFO_IDH_MocA"/>
    <property type="match status" value="1"/>
</dbReference>
<keyword evidence="6" id="KW-1185">Reference proteome</keyword>
<evidence type="ECO:0000313" key="6">
    <source>
        <dbReference type="Proteomes" id="UP001595851"/>
    </source>
</evidence>